<keyword evidence="2" id="KW-0808">Transferase</keyword>
<dbReference type="Pfam" id="PF05050">
    <property type="entry name" value="Methyltransf_21"/>
    <property type="match status" value="1"/>
</dbReference>
<dbReference type="InterPro" id="IPR029063">
    <property type="entry name" value="SAM-dependent_MTases_sf"/>
</dbReference>
<keyword evidence="2" id="KW-0489">Methyltransferase</keyword>
<evidence type="ECO:0000313" key="3">
    <source>
        <dbReference type="Proteomes" id="UP001524383"/>
    </source>
</evidence>
<dbReference type="GO" id="GO:0032259">
    <property type="term" value="P:methylation"/>
    <property type="evidence" value="ECO:0007669"/>
    <property type="project" value="UniProtKB-KW"/>
</dbReference>
<accession>A0ABD4TQF7</accession>
<evidence type="ECO:0000259" key="1">
    <source>
        <dbReference type="Pfam" id="PF05050"/>
    </source>
</evidence>
<organism evidence="2 3">
    <name type="scientific">Methanocalculus taiwanensis</name>
    <dbReference type="NCBI Taxonomy" id="106207"/>
    <lineage>
        <taxon>Archaea</taxon>
        <taxon>Methanobacteriati</taxon>
        <taxon>Methanobacteriota</taxon>
        <taxon>Stenosarchaea group</taxon>
        <taxon>Methanomicrobia</taxon>
        <taxon>Methanomicrobiales</taxon>
        <taxon>Methanocalculaceae</taxon>
        <taxon>Methanocalculus</taxon>
    </lineage>
</organism>
<name>A0ABD4TQF7_9EURY</name>
<feature type="domain" description="Methyltransferase FkbM" evidence="1">
    <location>
        <begin position="129"/>
        <end position="185"/>
    </location>
</feature>
<dbReference type="SUPFAM" id="SSF53335">
    <property type="entry name" value="S-adenosyl-L-methionine-dependent methyltransferases"/>
    <property type="match status" value="1"/>
</dbReference>
<protein>
    <submittedName>
        <fullName evidence="2">FkbM family methyltransferase</fullName>
    </submittedName>
</protein>
<dbReference type="GO" id="GO:0008168">
    <property type="term" value="F:methyltransferase activity"/>
    <property type="evidence" value="ECO:0007669"/>
    <property type="project" value="UniProtKB-KW"/>
</dbReference>
<proteinExistence type="predicted"/>
<reference evidence="2 3" key="1">
    <citation type="submission" date="2019-08" db="EMBL/GenBank/DDBJ databases">
        <authorList>
            <person name="Chen S.-C."/>
            <person name="Lai M.-C."/>
            <person name="You Y.-T."/>
        </authorList>
    </citation>
    <scope>NUCLEOTIDE SEQUENCE [LARGE SCALE GENOMIC DNA]</scope>
    <source>
        <strain evidence="2 3">P2F9704a</strain>
    </source>
</reference>
<gene>
    <name evidence="2" type="ORF">FTO68_11110</name>
</gene>
<evidence type="ECO:0000313" key="2">
    <source>
        <dbReference type="EMBL" id="MCQ1539525.1"/>
    </source>
</evidence>
<dbReference type="EMBL" id="VOTZ01000035">
    <property type="protein sequence ID" value="MCQ1539525.1"/>
    <property type="molecule type" value="Genomic_DNA"/>
</dbReference>
<dbReference type="RefSeq" id="WP_255333495.1">
    <property type="nucleotide sequence ID" value="NZ_VOTZ01000035.1"/>
</dbReference>
<dbReference type="AlphaFoldDB" id="A0ABD4TQF7"/>
<comment type="caution">
    <text evidence="2">The sequence shown here is derived from an EMBL/GenBank/DDBJ whole genome shotgun (WGS) entry which is preliminary data.</text>
</comment>
<keyword evidence="3" id="KW-1185">Reference proteome</keyword>
<sequence>MRLLYDVRMIYRHNYALDLLCGSCRYLSSSCSFEKGIITAHMQLTQSGDRVVIVGGGDGRTAIAAARRVGCEGSVFIFEGGDRSYTRIARLLDAKGLSSTCCVKHAVVGPLIDVYGGDCEGALQLSPTDLPDCDILELDCEGSEIEILRRLCIRPRVIIVEIHPFHFPEDPGWIMYRLTELGYRIIYRSGHNGIEIDHDDLEVLLSRSRIYGGIMLKNGATTPVVIAAVLDQKR</sequence>
<dbReference type="InterPro" id="IPR006342">
    <property type="entry name" value="FkbM_mtfrase"/>
</dbReference>
<dbReference type="Proteomes" id="UP001524383">
    <property type="component" value="Unassembled WGS sequence"/>
</dbReference>